<dbReference type="PANTHER" id="PTHR10380:SF196">
    <property type="entry name" value="CUTICULAR PROTEIN 72EA"/>
    <property type="match status" value="1"/>
</dbReference>
<feature type="signal peptide" evidence="2">
    <location>
        <begin position="1"/>
        <end position="17"/>
    </location>
</feature>
<evidence type="ECO:0000256" key="2">
    <source>
        <dbReference type="SAM" id="SignalP"/>
    </source>
</evidence>
<keyword evidence="4" id="KW-1185">Reference proteome</keyword>
<dbReference type="Proteomes" id="UP001153620">
    <property type="component" value="Chromosome 3"/>
</dbReference>
<evidence type="ECO:0000313" key="4">
    <source>
        <dbReference type="Proteomes" id="UP001153620"/>
    </source>
</evidence>
<dbReference type="GO" id="GO:0008010">
    <property type="term" value="F:structural constituent of chitin-based larval cuticle"/>
    <property type="evidence" value="ECO:0007669"/>
    <property type="project" value="TreeGrafter"/>
</dbReference>
<gene>
    <name evidence="3" type="ORF">CHIRRI_LOCUS9870</name>
</gene>
<evidence type="ECO:0008006" key="5">
    <source>
        <dbReference type="Google" id="ProtNLM"/>
    </source>
</evidence>
<keyword evidence="1" id="KW-0193">Cuticle</keyword>
<evidence type="ECO:0000256" key="1">
    <source>
        <dbReference type="PROSITE-ProRule" id="PRU00497"/>
    </source>
</evidence>
<accession>A0A9N9WS75</accession>
<dbReference type="PROSITE" id="PS51155">
    <property type="entry name" value="CHIT_BIND_RR_2"/>
    <property type="match status" value="1"/>
</dbReference>
<dbReference type="Pfam" id="PF00379">
    <property type="entry name" value="Chitin_bind_4"/>
    <property type="match status" value="1"/>
</dbReference>
<dbReference type="EMBL" id="OU895879">
    <property type="protein sequence ID" value="CAG9807018.1"/>
    <property type="molecule type" value="Genomic_DNA"/>
</dbReference>
<dbReference type="PROSITE" id="PS51257">
    <property type="entry name" value="PROKAR_LIPOPROTEIN"/>
    <property type="match status" value="1"/>
</dbReference>
<sequence length="258" mass="27343">MKFFVAVFATIVMSACAAPSAFYQHAPLAYSAAVYQPVQTSSQWHAQSGLGDYVYGYQAGPSSKSEVKTLDGITQGSYSYVDAASKLQTVNYVADSLGFRVAATNLPTPPVYEGKAPKPVEDTPEVKAAKAEHLSLVAKAKNGEAVVAVSEITPLKAPEPVEDTVEVKAAKAEHLKAVEVAKTRSAVADDVVIAPHSTVAIHAPVPIHYSAPLSYAAAPVPVQYSAPLAYSAHQVVTVEAEPIKPFSYAVHSGYPYYY</sequence>
<protein>
    <recommendedName>
        <fullName evidence="5">Cuticular protein</fullName>
    </recommendedName>
</protein>
<dbReference type="InterPro" id="IPR000618">
    <property type="entry name" value="Insect_cuticle"/>
</dbReference>
<feature type="chain" id="PRO_5040514570" description="Cuticular protein" evidence="2">
    <location>
        <begin position="18"/>
        <end position="258"/>
    </location>
</feature>
<organism evidence="3 4">
    <name type="scientific">Chironomus riparius</name>
    <dbReference type="NCBI Taxonomy" id="315576"/>
    <lineage>
        <taxon>Eukaryota</taxon>
        <taxon>Metazoa</taxon>
        <taxon>Ecdysozoa</taxon>
        <taxon>Arthropoda</taxon>
        <taxon>Hexapoda</taxon>
        <taxon>Insecta</taxon>
        <taxon>Pterygota</taxon>
        <taxon>Neoptera</taxon>
        <taxon>Endopterygota</taxon>
        <taxon>Diptera</taxon>
        <taxon>Nematocera</taxon>
        <taxon>Chironomoidea</taxon>
        <taxon>Chironomidae</taxon>
        <taxon>Chironominae</taxon>
        <taxon>Chironomus</taxon>
    </lineage>
</organism>
<keyword evidence="2" id="KW-0732">Signal</keyword>
<dbReference type="OrthoDB" id="7790176at2759"/>
<reference evidence="3" key="2">
    <citation type="submission" date="2022-10" db="EMBL/GenBank/DDBJ databases">
        <authorList>
            <consortium name="ENA_rothamsted_submissions"/>
            <consortium name="culmorum"/>
            <person name="King R."/>
        </authorList>
    </citation>
    <scope>NUCLEOTIDE SEQUENCE</scope>
</reference>
<dbReference type="InterPro" id="IPR050468">
    <property type="entry name" value="Cuticle_Struct_Prot"/>
</dbReference>
<dbReference type="GO" id="GO:0062129">
    <property type="term" value="C:chitin-based extracellular matrix"/>
    <property type="evidence" value="ECO:0007669"/>
    <property type="project" value="TreeGrafter"/>
</dbReference>
<name>A0A9N9WS75_9DIPT</name>
<dbReference type="AlphaFoldDB" id="A0A9N9WS75"/>
<dbReference type="PANTHER" id="PTHR10380">
    <property type="entry name" value="CUTICLE PROTEIN"/>
    <property type="match status" value="1"/>
</dbReference>
<reference evidence="3" key="1">
    <citation type="submission" date="2022-01" db="EMBL/GenBank/DDBJ databases">
        <authorList>
            <person name="King R."/>
        </authorList>
    </citation>
    <scope>NUCLEOTIDE SEQUENCE</scope>
</reference>
<proteinExistence type="predicted"/>
<evidence type="ECO:0000313" key="3">
    <source>
        <dbReference type="EMBL" id="CAG9807018.1"/>
    </source>
</evidence>